<accession>A0A1G2KYI1</accession>
<dbReference type="AlphaFoldDB" id="A0A1G2KYI1"/>
<dbReference type="Gene3D" id="3.90.79.10">
    <property type="entry name" value="Nucleoside Triphosphate Pyrophosphohydrolase"/>
    <property type="match status" value="1"/>
</dbReference>
<sequence length="149" mass="17494">MYAKKLHNIRVVNLFIKNSRGELWIPRRTAHKRSFPLCLDMSMGGHVESGETYEETFRRELREELNMDANAVPCRYLGYITPHAHDVNAFMKVWEIQQDEAPRYNPDDFTEYFWLTPDALFKRLADGDISKNDLPKLVKHFYGNNIAVS</sequence>
<dbReference type="InterPro" id="IPR015797">
    <property type="entry name" value="NUDIX_hydrolase-like_dom_sf"/>
</dbReference>
<dbReference type="PROSITE" id="PS00893">
    <property type="entry name" value="NUDIX_BOX"/>
    <property type="match status" value="1"/>
</dbReference>
<dbReference type="PANTHER" id="PTHR10885:SF0">
    <property type="entry name" value="ISOPENTENYL-DIPHOSPHATE DELTA-ISOMERASE"/>
    <property type="match status" value="1"/>
</dbReference>
<dbReference type="Proteomes" id="UP000177177">
    <property type="component" value="Unassembled WGS sequence"/>
</dbReference>
<dbReference type="PROSITE" id="PS51462">
    <property type="entry name" value="NUDIX"/>
    <property type="match status" value="1"/>
</dbReference>
<name>A0A1G2KYI1_9BACT</name>
<dbReference type="InterPro" id="IPR020084">
    <property type="entry name" value="NUDIX_hydrolase_CS"/>
</dbReference>
<dbReference type="PANTHER" id="PTHR10885">
    <property type="entry name" value="ISOPENTENYL-DIPHOSPHATE DELTA-ISOMERASE"/>
    <property type="match status" value="1"/>
</dbReference>
<keyword evidence="1 3" id="KW-0378">Hydrolase</keyword>
<dbReference type="InterPro" id="IPR000086">
    <property type="entry name" value="NUDIX_hydrolase_dom"/>
</dbReference>
<dbReference type="CDD" id="cd24154">
    <property type="entry name" value="NUDIX_DR0079"/>
    <property type="match status" value="1"/>
</dbReference>
<proteinExistence type="predicted"/>
<dbReference type="GO" id="GO:0016787">
    <property type="term" value="F:hydrolase activity"/>
    <property type="evidence" value="ECO:0007669"/>
    <property type="project" value="UniProtKB-KW"/>
</dbReference>
<evidence type="ECO:0000313" key="3">
    <source>
        <dbReference type="EMBL" id="OHA03519.1"/>
    </source>
</evidence>
<evidence type="ECO:0000313" key="4">
    <source>
        <dbReference type="Proteomes" id="UP000177177"/>
    </source>
</evidence>
<organism evidence="3 4">
    <name type="scientific">Candidatus Sungbacteria bacterium RIFCSPHIGHO2_02_FULL_53_17</name>
    <dbReference type="NCBI Taxonomy" id="1802275"/>
    <lineage>
        <taxon>Bacteria</taxon>
        <taxon>Candidatus Sungiibacteriota</taxon>
    </lineage>
</organism>
<feature type="domain" description="Nudix hydrolase" evidence="2">
    <location>
        <begin position="7"/>
        <end position="137"/>
    </location>
</feature>
<evidence type="ECO:0000256" key="1">
    <source>
        <dbReference type="ARBA" id="ARBA00022801"/>
    </source>
</evidence>
<dbReference type="Pfam" id="PF00293">
    <property type="entry name" value="NUDIX"/>
    <property type="match status" value="1"/>
</dbReference>
<reference evidence="3 4" key="1">
    <citation type="journal article" date="2016" name="Nat. Commun.">
        <title>Thousands of microbial genomes shed light on interconnected biogeochemical processes in an aquifer system.</title>
        <authorList>
            <person name="Anantharaman K."/>
            <person name="Brown C.T."/>
            <person name="Hug L.A."/>
            <person name="Sharon I."/>
            <person name="Castelle C.J."/>
            <person name="Probst A.J."/>
            <person name="Thomas B.C."/>
            <person name="Singh A."/>
            <person name="Wilkins M.J."/>
            <person name="Karaoz U."/>
            <person name="Brodie E.L."/>
            <person name="Williams K.H."/>
            <person name="Hubbard S.S."/>
            <person name="Banfield J.F."/>
        </authorList>
    </citation>
    <scope>NUCLEOTIDE SEQUENCE [LARGE SCALE GENOMIC DNA]</scope>
</reference>
<dbReference type="EMBL" id="MHQN01000017">
    <property type="protein sequence ID" value="OHA03519.1"/>
    <property type="molecule type" value="Genomic_DNA"/>
</dbReference>
<dbReference type="SUPFAM" id="SSF55811">
    <property type="entry name" value="Nudix"/>
    <property type="match status" value="1"/>
</dbReference>
<evidence type="ECO:0000259" key="2">
    <source>
        <dbReference type="PROSITE" id="PS51462"/>
    </source>
</evidence>
<protein>
    <submittedName>
        <fullName evidence="3">NUDIX hydrolase</fullName>
    </submittedName>
</protein>
<gene>
    <name evidence="3" type="ORF">A3C92_03515</name>
</gene>
<comment type="caution">
    <text evidence="3">The sequence shown here is derived from an EMBL/GenBank/DDBJ whole genome shotgun (WGS) entry which is preliminary data.</text>
</comment>